<gene>
    <name evidence="1" type="ORF">FA95DRAFT_1575737</name>
</gene>
<reference evidence="1" key="1">
    <citation type="submission" date="2021-02" db="EMBL/GenBank/DDBJ databases">
        <authorList>
            <consortium name="DOE Joint Genome Institute"/>
            <person name="Ahrendt S."/>
            <person name="Looney B.P."/>
            <person name="Miyauchi S."/>
            <person name="Morin E."/>
            <person name="Drula E."/>
            <person name="Courty P.E."/>
            <person name="Chicoki N."/>
            <person name="Fauchery L."/>
            <person name="Kohler A."/>
            <person name="Kuo A."/>
            <person name="Labutti K."/>
            <person name="Pangilinan J."/>
            <person name="Lipzen A."/>
            <person name="Riley R."/>
            <person name="Andreopoulos W."/>
            <person name="He G."/>
            <person name="Johnson J."/>
            <person name="Barry K.W."/>
            <person name="Grigoriev I.V."/>
            <person name="Nagy L."/>
            <person name="Hibbett D."/>
            <person name="Henrissat B."/>
            <person name="Matheny P.B."/>
            <person name="Labbe J."/>
            <person name="Martin F."/>
        </authorList>
    </citation>
    <scope>NUCLEOTIDE SEQUENCE</scope>
    <source>
        <strain evidence="1">FP105234-sp</strain>
    </source>
</reference>
<organism evidence="1 2">
    <name type="scientific">Auriscalpium vulgare</name>
    <dbReference type="NCBI Taxonomy" id="40419"/>
    <lineage>
        <taxon>Eukaryota</taxon>
        <taxon>Fungi</taxon>
        <taxon>Dikarya</taxon>
        <taxon>Basidiomycota</taxon>
        <taxon>Agaricomycotina</taxon>
        <taxon>Agaricomycetes</taxon>
        <taxon>Russulales</taxon>
        <taxon>Auriscalpiaceae</taxon>
        <taxon>Auriscalpium</taxon>
    </lineage>
</organism>
<dbReference type="Proteomes" id="UP000814033">
    <property type="component" value="Unassembled WGS sequence"/>
</dbReference>
<sequence length="365" mass="39188">MTASLSLLALTVWDKVFPGVPVVLAASGDQIFGLIQQRTCEWRRGFAEAARDAVPTSWENNPQYSTPAKKHAYVRDAVPHLGSAPSAPAKDIFADFNSKRKSDMYLQSLELASLHATGHIMAHMLAAGTSGAAEEGTDQEVSPPRHGLQGRAICFDADSFGELGNNGGGSDCSRGEGGPKSVGARISAEKDENSSKRCTESGRLEMKGADSGEEGSNYGLSGMKNSPSGGNNGADSNDNRDSSRDSSDYSGSDAGDSSDSSGDGLEDGYSKYYLPLPSLTVVEIHYLEMFSVQIERRAATFCVTGLICKYSLVYWPDCYYLLAVLWTADKCSKYSVPTELLHTFSTVDKGHDCSRELGLMYFPSL</sequence>
<dbReference type="EMBL" id="MU276065">
    <property type="protein sequence ID" value="KAI0042468.1"/>
    <property type="molecule type" value="Genomic_DNA"/>
</dbReference>
<accession>A0ACB8REF3</accession>
<name>A0ACB8REF3_9AGAM</name>
<comment type="caution">
    <text evidence="1">The sequence shown here is derived from an EMBL/GenBank/DDBJ whole genome shotgun (WGS) entry which is preliminary data.</text>
</comment>
<reference evidence="1" key="2">
    <citation type="journal article" date="2022" name="New Phytol.">
        <title>Evolutionary transition to the ectomycorrhizal habit in the genomes of a hyperdiverse lineage of mushroom-forming fungi.</title>
        <authorList>
            <person name="Looney B."/>
            <person name="Miyauchi S."/>
            <person name="Morin E."/>
            <person name="Drula E."/>
            <person name="Courty P.E."/>
            <person name="Kohler A."/>
            <person name="Kuo A."/>
            <person name="LaButti K."/>
            <person name="Pangilinan J."/>
            <person name="Lipzen A."/>
            <person name="Riley R."/>
            <person name="Andreopoulos W."/>
            <person name="He G."/>
            <person name="Johnson J."/>
            <person name="Nolan M."/>
            <person name="Tritt A."/>
            <person name="Barry K.W."/>
            <person name="Grigoriev I.V."/>
            <person name="Nagy L.G."/>
            <person name="Hibbett D."/>
            <person name="Henrissat B."/>
            <person name="Matheny P.B."/>
            <person name="Labbe J."/>
            <person name="Martin F.M."/>
        </authorList>
    </citation>
    <scope>NUCLEOTIDE SEQUENCE</scope>
    <source>
        <strain evidence="1">FP105234-sp</strain>
    </source>
</reference>
<proteinExistence type="predicted"/>
<protein>
    <submittedName>
        <fullName evidence="1">Uncharacterized protein</fullName>
    </submittedName>
</protein>
<evidence type="ECO:0000313" key="1">
    <source>
        <dbReference type="EMBL" id="KAI0042468.1"/>
    </source>
</evidence>
<keyword evidence="2" id="KW-1185">Reference proteome</keyword>
<evidence type="ECO:0000313" key="2">
    <source>
        <dbReference type="Proteomes" id="UP000814033"/>
    </source>
</evidence>